<evidence type="ECO:0000256" key="1">
    <source>
        <dbReference type="SAM" id="Phobius"/>
    </source>
</evidence>
<keyword evidence="1" id="KW-0472">Membrane</keyword>
<sequence>MKVSTTNVLNVLEQGEITAVRDLARYISHPRAFVLLRTAFIAMAAVAVLCFAASSFHLDGFENVGIGAAVVAALLLLGERRWFGNRDEVVVPAELLAVLRGQLRQEMFGKLEEVASRLTHDGPGDGVIRVRTLWQFLSESVASDTLKRRDARRPTKESQAG</sequence>
<dbReference type="RefSeq" id="WP_043356235.1">
    <property type="nucleotide sequence ID" value="NZ_CP010537.1"/>
</dbReference>
<gene>
    <name evidence="2" type="ORF">RR42_s2611</name>
</gene>
<feature type="transmembrane region" description="Helical" evidence="1">
    <location>
        <begin position="34"/>
        <end position="54"/>
    </location>
</feature>
<keyword evidence="1" id="KW-0812">Transmembrane</keyword>
<dbReference type="AlphaFoldDB" id="A0A0C4YMG2"/>
<protein>
    <submittedName>
        <fullName evidence="2">Uncharacterized protein</fullName>
    </submittedName>
</protein>
<organism evidence="2 3">
    <name type="scientific">Cupriavidus basilensis</name>
    <dbReference type="NCBI Taxonomy" id="68895"/>
    <lineage>
        <taxon>Bacteria</taxon>
        <taxon>Pseudomonadati</taxon>
        <taxon>Pseudomonadota</taxon>
        <taxon>Betaproteobacteria</taxon>
        <taxon>Burkholderiales</taxon>
        <taxon>Burkholderiaceae</taxon>
        <taxon>Cupriavidus</taxon>
    </lineage>
</organism>
<dbReference type="KEGG" id="cbw:RR42_s2611"/>
<reference evidence="2 3" key="1">
    <citation type="journal article" date="2015" name="Genome Announc.">
        <title>Complete Genome Sequence of Cupriavidus basilensis 4G11, Isolated from the Oak Ridge Field Research Center Site.</title>
        <authorList>
            <person name="Ray J."/>
            <person name="Waters R.J."/>
            <person name="Skerker J.M."/>
            <person name="Kuehl J.V."/>
            <person name="Price M.N."/>
            <person name="Huang J."/>
            <person name="Chakraborty R."/>
            <person name="Arkin A.P."/>
            <person name="Deutschbauer A."/>
        </authorList>
    </citation>
    <scope>NUCLEOTIDE SEQUENCE [LARGE SCALE GENOMIC DNA]</scope>
    <source>
        <strain evidence="2">4G11</strain>
    </source>
</reference>
<evidence type="ECO:0000313" key="2">
    <source>
        <dbReference type="EMBL" id="AJG24193.1"/>
    </source>
</evidence>
<evidence type="ECO:0000313" key="3">
    <source>
        <dbReference type="Proteomes" id="UP000031843"/>
    </source>
</evidence>
<accession>A0A0C4YMG2</accession>
<dbReference type="EMBL" id="CP010537">
    <property type="protein sequence ID" value="AJG24193.1"/>
    <property type="molecule type" value="Genomic_DNA"/>
</dbReference>
<feature type="transmembrane region" description="Helical" evidence="1">
    <location>
        <begin position="60"/>
        <end position="77"/>
    </location>
</feature>
<dbReference type="Proteomes" id="UP000031843">
    <property type="component" value="Chromosome secondary"/>
</dbReference>
<keyword evidence="3" id="KW-1185">Reference proteome</keyword>
<proteinExistence type="predicted"/>
<keyword evidence="1" id="KW-1133">Transmembrane helix</keyword>
<dbReference type="OrthoDB" id="8970701at2"/>
<name>A0A0C4YMG2_9BURK</name>